<keyword evidence="2" id="KW-0812">Transmembrane</keyword>
<organism evidence="3 4">
    <name type="scientific">Desertihabitans brevis</name>
    <dbReference type="NCBI Taxonomy" id="2268447"/>
    <lineage>
        <taxon>Bacteria</taxon>
        <taxon>Bacillati</taxon>
        <taxon>Actinomycetota</taxon>
        <taxon>Actinomycetes</taxon>
        <taxon>Propionibacteriales</taxon>
        <taxon>Propionibacteriaceae</taxon>
        <taxon>Desertihabitans</taxon>
    </lineage>
</organism>
<protein>
    <submittedName>
        <fullName evidence="3">Uncharacterized protein</fullName>
    </submittedName>
</protein>
<dbReference type="RefSeq" id="WP_114128211.1">
    <property type="nucleotide sequence ID" value="NZ_QOUI01000016.1"/>
</dbReference>
<feature type="compositionally biased region" description="Low complexity" evidence="1">
    <location>
        <begin position="53"/>
        <end position="62"/>
    </location>
</feature>
<feature type="region of interest" description="Disordered" evidence="1">
    <location>
        <begin position="1"/>
        <end position="62"/>
    </location>
</feature>
<evidence type="ECO:0000313" key="3">
    <source>
        <dbReference type="EMBL" id="RCK67963.1"/>
    </source>
</evidence>
<proteinExistence type="predicted"/>
<dbReference type="AlphaFoldDB" id="A0A367YQ04"/>
<gene>
    <name evidence="3" type="ORF">DT076_18655</name>
</gene>
<feature type="transmembrane region" description="Helical" evidence="2">
    <location>
        <begin position="154"/>
        <end position="170"/>
    </location>
</feature>
<feature type="transmembrane region" description="Helical" evidence="2">
    <location>
        <begin position="68"/>
        <end position="95"/>
    </location>
</feature>
<reference evidence="3 4" key="1">
    <citation type="submission" date="2018-07" db="EMBL/GenBank/DDBJ databases">
        <title>Desertimonas flava gen. nov. sp. nov.</title>
        <authorList>
            <person name="Liu S."/>
        </authorList>
    </citation>
    <scope>NUCLEOTIDE SEQUENCE [LARGE SCALE GENOMIC DNA]</scope>
    <source>
        <strain evidence="3 4">16Sb5-5</strain>
    </source>
</reference>
<feature type="compositionally biased region" description="Pro residues" evidence="1">
    <location>
        <begin position="29"/>
        <end position="52"/>
    </location>
</feature>
<name>A0A367YQ04_9ACTN</name>
<feature type="transmembrane region" description="Helical" evidence="2">
    <location>
        <begin position="127"/>
        <end position="147"/>
    </location>
</feature>
<accession>A0A367YQ04</accession>
<sequence length="209" mass="22071">MSSTSPPGAGPDGPGWTAGGPQPGYFLTPRPPQPPQPPQVLPPPNLPPPQALPAPAATPDTAPAQRPFALTVSAVLTVTAGLQVAGAVAFVWLLLAALTSALDYQDPTESGLYHLLTRASLSLQQGLWVPLIGLPLLAVVAGFCLPVRRAWPRLVTTVLGAGAVAWLLWWQPDQLVWLSVPVGYIALCVLLLWTPAVTGWLRSRPEESR</sequence>
<feature type="transmembrane region" description="Helical" evidence="2">
    <location>
        <begin position="182"/>
        <end position="201"/>
    </location>
</feature>
<dbReference type="Proteomes" id="UP000252770">
    <property type="component" value="Unassembled WGS sequence"/>
</dbReference>
<keyword evidence="4" id="KW-1185">Reference proteome</keyword>
<feature type="compositionally biased region" description="Gly residues" evidence="1">
    <location>
        <begin position="10"/>
        <end position="22"/>
    </location>
</feature>
<evidence type="ECO:0000313" key="4">
    <source>
        <dbReference type="Proteomes" id="UP000252770"/>
    </source>
</evidence>
<evidence type="ECO:0000256" key="2">
    <source>
        <dbReference type="SAM" id="Phobius"/>
    </source>
</evidence>
<keyword evidence="2" id="KW-0472">Membrane</keyword>
<keyword evidence="2" id="KW-1133">Transmembrane helix</keyword>
<comment type="caution">
    <text evidence="3">The sequence shown here is derived from an EMBL/GenBank/DDBJ whole genome shotgun (WGS) entry which is preliminary data.</text>
</comment>
<dbReference type="EMBL" id="QOUI01000016">
    <property type="protein sequence ID" value="RCK67963.1"/>
    <property type="molecule type" value="Genomic_DNA"/>
</dbReference>
<evidence type="ECO:0000256" key="1">
    <source>
        <dbReference type="SAM" id="MobiDB-lite"/>
    </source>
</evidence>